<dbReference type="Pfam" id="PF00356">
    <property type="entry name" value="LacI"/>
    <property type="match status" value="1"/>
</dbReference>
<accession>A0ABV9MK93</accession>
<keyword evidence="4" id="KW-0804">Transcription</keyword>
<evidence type="ECO:0000256" key="2">
    <source>
        <dbReference type="ARBA" id="ARBA00023015"/>
    </source>
</evidence>
<evidence type="ECO:0000256" key="1">
    <source>
        <dbReference type="ARBA" id="ARBA00022491"/>
    </source>
</evidence>
<dbReference type="RefSeq" id="WP_096254901.1">
    <property type="nucleotide sequence ID" value="NZ_BAAAVQ010000046.1"/>
</dbReference>
<protein>
    <submittedName>
        <fullName evidence="6">LacI family DNA-binding transcriptional regulator</fullName>
    </submittedName>
</protein>
<dbReference type="InterPro" id="IPR000843">
    <property type="entry name" value="HTH_LacI"/>
</dbReference>
<dbReference type="InterPro" id="IPR046335">
    <property type="entry name" value="LacI/GalR-like_sensor"/>
</dbReference>
<dbReference type="GO" id="GO:0003677">
    <property type="term" value="F:DNA binding"/>
    <property type="evidence" value="ECO:0007669"/>
    <property type="project" value="UniProtKB-KW"/>
</dbReference>
<dbReference type="SUPFAM" id="SSF53822">
    <property type="entry name" value="Periplasmic binding protein-like I"/>
    <property type="match status" value="1"/>
</dbReference>
<keyword evidence="1" id="KW-0678">Repressor</keyword>
<organism evidence="6 7">
    <name type="scientific">Glutamicibacter bergerei</name>
    <dbReference type="NCBI Taxonomy" id="256702"/>
    <lineage>
        <taxon>Bacteria</taxon>
        <taxon>Bacillati</taxon>
        <taxon>Actinomycetota</taxon>
        <taxon>Actinomycetes</taxon>
        <taxon>Micrococcales</taxon>
        <taxon>Micrococcaceae</taxon>
        <taxon>Glutamicibacter</taxon>
    </lineage>
</organism>
<comment type="caution">
    <text evidence="6">The sequence shown here is derived from an EMBL/GenBank/DDBJ whole genome shotgun (WGS) entry which is preliminary data.</text>
</comment>
<keyword evidence="2" id="KW-0805">Transcription regulation</keyword>
<evidence type="ECO:0000256" key="4">
    <source>
        <dbReference type="ARBA" id="ARBA00023163"/>
    </source>
</evidence>
<keyword evidence="7" id="KW-1185">Reference proteome</keyword>
<dbReference type="Proteomes" id="UP001595884">
    <property type="component" value="Unassembled WGS sequence"/>
</dbReference>
<dbReference type="InterPro" id="IPR028082">
    <property type="entry name" value="Peripla_BP_I"/>
</dbReference>
<sequence length="359" mass="37885">MSKQGSLLAMNAVTIKDVASAAGVSVATASRVLSGHPATSPDSRAKVESAAKELGFMPNAQARSLRSTKTDSIALLISDVRNPYFSDLAHAVEQHARAAGLMTFIGNANEDAAQQDDFLATMLSRRVDGLVIVPQGLNEESNQPSEMMNRVLSSGIPTIFVDRALPSVQVPAITANSAQALDEAVATLQSLGHQNIAFVGGPKHASTALERYSAFETALANNGLHADEALHFVGDFQPASGALAAKWLLENPAKPSAIIVADAPMAIGALRVWRELGVRVGSDLSVITFDEVDAMLIHDPPIATIGHDLSQMGKMAVQALREVMAGQKPEPEELISKFTLRPSVASAKATQVMEGKVRP</sequence>
<reference evidence="7" key="1">
    <citation type="journal article" date="2019" name="Int. J. Syst. Evol. Microbiol.">
        <title>The Global Catalogue of Microorganisms (GCM) 10K type strain sequencing project: providing services to taxonomists for standard genome sequencing and annotation.</title>
        <authorList>
            <consortium name="The Broad Institute Genomics Platform"/>
            <consortium name="The Broad Institute Genome Sequencing Center for Infectious Disease"/>
            <person name="Wu L."/>
            <person name="Ma J."/>
        </authorList>
    </citation>
    <scope>NUCLEOTIDE SEQUENCE [LARGE SCALE GENOMIC DNA]</scope>
    <source>
        <strain evidence="7">CGMCC 1.12849</strain>
    </source>
</reference>
<dbReference type="PANTHER" id="PTHR30146:SF148">
    <property type="entry name" value="HTH-TYPE TRANSCRIPTIONAL REPRESSOR PURR-RELATED"/>
    <property type="match status" value="1"/>
</dbReference>
<dbReference type="SUPFAM" id="SSF47413">
    <property type="entry name" value="lambda repressor-like DNA-binding domains"/>
    <property type="match status" value="1"/>
</dbReference>
<dbReference type="CDD" id="cd06267">
    <property type="entry name" value="PBP1_LacI_sugar_binding-like"/>
    <property type="match status" value="1"/>
</dbReference>
<evidence type="ECO:0000256" key="3">
    <source>
        <dbReference type="ARBA" id="ARBA00023125"/>
    </source>
</evidence>
<feature type="domain" description="HTH lacI-type" evidence="5">
    <location>
        <begin position="13"/>
        <end position="67"/>
    </location>
</feature>
<dbReference type="Pfam" id="PF13377">
    <property type="entry name" value="Peripla_BP_3"/>
    <property type="match status" value="1"/>
</dbReference>
<dbReference type="Gene3D" id="1.10.260.40">
    <property type="entry name" value="lambda repressor-like DNA-binding domains"/>
    <property type="match status" value="1"/>
</dbReference>
<dbReference type="Gene3D" id="3.40.50.2300">
    <property type="match status" value="2"/>
</dbReference>
<dbReference type="InterPro" id="IPR010982">
    <property type="entry name" value="Lambda_DNA-bd_dom_sf"/>
</dbReference>
<dbReference type="PROSITE" id="PS00356">
    <property type="entry name" value="HTH_LACI_1"/>
    <property type="match status" value="1"/>
</dbReference>
<name>A0ABV9MK93_9MICC</name>
<proteinExistence type="predicted"/>
<evidence type="ECO:0000313" key="7">
    <source>
        <dbReference type="Proteomes" id="UP001595884"/>
    </source>
</evidence>
<dbReference type="GeneID" id="303302653"/>
<dbReference type="PROSITE" id="PS50932">
    <property type="entry name" value="HTH_LACI_2"/>
    <property type="match status" value="1"/>
</dbReference>
<evidence type="ECO:0000259" key="5">
    <source>
        <dbReference type="PROSITE" id="PS50932"/>
    </source>
</evidence>
<dbReference type="SMART" id="SM00354">
    <property type="entry name" value="HTH_LACI"/>
    <property type="match status" value="1"/>
</dbReference>
<dbReference type="PRINTS" id="PR00036">
    <property type="entry name" value="HTHLACI"/>
</dbReference>
<keyword evidence="3 6" id="KW-0238">DNA-binding</keyword>
<dbReference type="EMBL" id="JBHSHE010000011">
    <property type="protein sequence ID" value="MFC4715013.1"/>
    <property type="molecule type" value="Genomic_DNA"/>
</dbReference>
<dbReference type="PANTHER" id="PTHR30146">
    <property type="entry name" value="LACI-RELATED TRANSCRIPTIONAL REPRESSOR"/>
    <property type="match status" value="1"/>
</dbReference>
<evidence type="ECO:0000313" key="6">
    <source>
        <dbReference type="EMBL" id="MFC4715013.1"/>
    </source>
</evidence>
<gene>
    <name evidence="6" type="ORF">ACFO7V_02495</name>
</gene>
<dbReference type="CDD" id="cd01392">
    <property type="entry name" value="HTH_LacI"/>
    <property type="match status" value="1"/>
</dbReference>